<dbReference type="OrthoDB" id="677566at2"/>
<evidence type="ECO:0000256" key="1">
    <source>
        <dbReference type="SAM" id="Phobius"/>
    </source>
</evidence>
<name>A0A4V1M7A9_9BACT</name>
<reference evidence="2 3" key="1">
    <citation type="submission" date="2019-01" db="EMBL/GenBank/DDBJ databases">
        <title>Lacibacter sp. strain TTM-7.</title>
        <authorList>
            <person name="Chen W.-M."/>
        </authorList>
    </citation>
    <scope>NUCLEOTIDE SEQUENCE [LARGE SCALE GENOMIC DNA]</scope>
    <source>
        <strain evidence="2 3">TTM-7</strain>
    </source>
</reference>
<comment type="caution">
    <text evidence="2">The sequence shown here is derived from an EMBL/GenBank/DDBJ whole genome shotgun (WGS) entry which is preliminary data.</text>
</comment>
<evidence type="ECO:0000313" key="2">
    <source>
        <dbReference type="EMBL" id="RXK58998.1"/>
    </source>
</evidence>
<keyword evidence="1" id="KW-0812">Transmembrane</keyword>
<keyword evidence="3" id="KW-1185">Reference proteome</keyword>
<evidence type="ECO:0008006" key="4">
    <source>
        <dbReference type="Google" id="ProtNLM"/>
    </source>
</evidence>
<dbReference type="Proteomes" id="UP000290204">
    <property type="component" value="Unassembled WGS sequence"/>
</dbReference>
<gene>
    <name evidence="2" type="ORF">ESA94_16585</name>
</gene>
<keyword evidence="1" id="KW-0472">Membrane</keyword>
<evidence type="ECO:0000313" key="3">
    <source>
        <dbReference type="Proteomes" id="UP000290204"/>
    </source>
</evidence>
<proteinExistence type="predicted"/>
<dbReference type="EMBL" id="SDHW01000005">
    <property type="protein sequence ID" value="RXK58998.1"/>
    <property type="molecule type" value="Genomic_DNA"/>
</dbReference>
<feature type="transmembrane region" description="Helical" evidence="1">
    <location>
        <begin position="12"/>
        <end position="30"/>
    </location>
</feature>
<keyword evidence="1" id="KW-1133">Transmembrane helix</keyword>
<sequence>MKVTSEKTVRRRQIMLISVFLFLYTIVIFLTRTPDFFSGKITTGVVEGFSTKMLYGKGSPTESRPFPVVVFRVGSDSTLYYASLDKNILFRNWKIGDSAKIIYDPSIPGEASYYSFPYYWIGLIEVWAGLFVLAFIFIVAGTQNFI</sequence>
<dbReference type="AlphaFoldDB" id="A0A4V1M7A9"/>
<accession>A0A4V1M7A9</accession>
<organism evidence="2 3">
    <name type="scientific">Lacibacter luteus</name>
    <dbReference type="NCBI Taxonomy" id="2508719"/>
    <lineage>
        <taxon>Bacteria</taxon>
        <taxon>Pseudomonadati</taxon>
        <taxon>Bacteroidota</taxon>
        <taxon>Chitinophagia</taxon>
        <taxon>Chitinophagales</taxon>
        <taxon>Chitinophagaceae</taxon>
        <taxon>Lacibacter</taxon>
    </lineage>
</organism>
<feature type="transmembrane region" description="Helical" evidence="1">
    <location>
        <begin position="118"/>
        <end position="140"/>
    </location>
</feature>
<protein>
    <recommendedName>
        <fullName evidence="4">DUF3592 domain-containing protein</fullName>
    </recommendedName>
</protein>